<reference evidence="2" key="1">
    <citation type="submission" date="2023-06" db="EMBL/GenBank/DDBJ databases">
        <title>Robiginitalea aurantiacus sp. nov. and Algoriphagus sediminis sp. nov., isolated from coastal sediment.</title>
        <authorList>
            <person name="Zhou Z.Y."/>
            <person name="An J."/>
            <person name="Jia Y.W."/>
            <person name="Du Z.J."/>
        </authorList>
    </citation>
    <scope>NUCLEOTIDE SEQUENCE</scope>
    <source>
        <strain evidence="2">C2-7</strain>
    </source>
</reference>
<organism evidence="2 3">
    <name type="scientific">Algoriphagus sediminis</name>
    <dbReference type="NCBI Taxonomy" id="3057113"/>
    <lineage>
        <taxon>Bacteria</taxon>
        <taxon>Pseudomonadati</taxon>
        <taxon>Bacteroidota</taxon>
        <taxon>Cytophagia</taxon>
        <taxon>Cytophagales</taxon>
        <taxon>Cyclobacteriaceae</taxon>
        <taxon>Algoriphagus</taxon>
    </lineage>
</organism>
<dbReference type="GO" id="GO:0016491">
    <property type="term" value="F:oxidoreductase activity"/>
    <property type="evidence" value="ECO:0007669"/>
    <property type="project" value="UniProtKB-KW"/>
</dbReference>
<keyword evidence="3" id="KW-1185">Reference proteome</keyword>
<dbReference type="Pfam" id="PF01266">
    <property type="entry name" value="DAO"/>
    <property type="match status" value="1"/>
</dbReference>
<dbReference type="Gene3D" id="3.50.50.60">
    <property type="entry name" value="FAD/NAD(P)-binding domain"/>
    <property type="match status" value="1"/>
</dbReference>
<comment type="caution">
    <text evidence="2">The sequence shown here is derived from an EMBL/GenBank/DDBJ whole genome shotgun (WGS) entry which is preliminary data.</text>
</comment>
<dbReference type="Gene3D" id="3.30.9.10">
    <property type="entry name" value="D-Amino Acid Oxidase, subunit A, domain 2"/>
    <property type="match status" value="1"/>
</dbReference>
<dbReference type="RefSeq" id="WP_289998413.1">
    <property type="nucleotide sequence ID" value="NZ_JAUEPH010000001.1"/>
</dbReference>
<keyword evidence="2" id="KW-0560">Oxidoreductase</keyword>
<sequence length="374" mass="41682">MLSYWEKKHLLKVDLVVVGAGFVGLSTAIHYKRIYPQREVLVLERGAFPTGASTRNAGFACFGSLTEILDDLDHMKEEEVLALVERRYMGLKSIRSEFGDVNLDYLGTGGFELLDEGNIKALDSIPKINQMLYPYFGSEVFSLEPKPESFGFSAETKAIVKNKFEGELDPGKYMLNLWNKANQEGVRILTGINVSNINAKKGKAHAKDPMGRQLSFEGHNIAVCTNAFAESLVTSLGVKPGRGLILLSKPMQGVIPWEGSFHVDKGYVYFRKIDDRFLIGGGRNIAFEEEETEEFLANDRIRNHLKSLTEQRLLPGKLVEWDMEWTGIMGFGQTKKPIIKPISNRAAVAVRLGGMGVAIGWQVGKEMSELLSKM</sequence>
<evidence type="ECO:0000313" key="3">
    <source>
        <dbReference type="Proteomes" id="UP001171916"/>
    </source>
</evidence>
<dbReference type="PANTHER" id="PTHR13847:SF281">
    <property type="entry name" value="FAD DEPENDENT OXIDOREDUCTASE DOMAIN-CONTAINING PROTEIN"/>
    <property type="match status" value="1"/>
</dbReference>
<dbReference type="InterPro" id="IPR036188">
    <property type="entry name" value="FAD/NAD-bd_sf"/>
</dbReference>
<evidence type="ECO:0000259" key="1">
    <source>
        <dbReference type="Pfam" id="PF01266"/>
    </source>
</evidence>
<protein>
    <submittedName>
        <fullName evidence="2">FAD-dependent oxidoreductase</fullName>
        <ecNumber evidence="2">1.-.-.-</ecNumber>
    </submittedName>
</protein>
<gene>
    <name evidence="2" type="ORF">QVH07_01790</name>
</gene>
<accession>A0ABT7Y8Q9</accession>
<dbReference type="EC" id="1.-.-.-" evidence="2"/>
<dbReference type="InterPro" id="IPR006076">
    <property type="entry name" value="FAD-dep_OxRdtase"/>
</dbReference>
<dbReference type="Proteomes" id="UP001171916">
    <property type="component" value="Unassembled WGS sequence"/>
</dbReference>
<dbReference type="SUPFAM" id="SSF51905">
    <property type="entry name" value="FAD/NAD(P)-binding domain"/>
    <property type="match status" value="1"/>
</dbReference>
<dbReference type="PANTHER" id="PTHR13847">
    <property type="entry name" value="SARCOSINE DEHYDROGENASE-RELATED"/>
    <property type="match status" value="1"/>
</dbReference>
<dbReference type="EMBL" id="JAUEPH010000001">
    <property type="protein sequence ID" value="MDN3202856.1"/>
    <property type="molecule type" value="Genomic_DNA"/>
</dbReference>
<name>A0ABT7Y8Q9_9BACT</name>
<evidence type="ECO:0000313" key="2">
    <source>
        <dbReference type="EMBL" id="MDN3202856.1"/>
    </source>
</evidence>
<proteinExistence type="predicted"/>
<feature type="domain" description="FAD dependent oxidoreductase" evidence="1">
    <location>
        <begin position="14"/>
        <end position="370"/>
    </location>
</feature>